<dbReference type="Proteomes" id="UP000886595">
    <property type="component" value="Unassembled WGS sequence"/>
</dbReference>
<keyword evidence="6 8" id="KW-0472">Membrane</keyword>
<protein>
    <recommendedName>
        <fullName evidence="13">Trichome birefringence-like N-terminal domain-containing protein</fullName>
    </recommendedName>
</protein>
<keyword evidence="5 8" id="KW-1133">Transmembrane helix</keyword>
<dbReference type="Pfam" id="PF14416">
    <property type="entry name" value="PMR5N"/>
    <property type="match status" value="2"/>
</dbReference>
<feature type="transmembrane region" description="Helical" evidence="8">
    <location>
        <begin position="399"/>
        <end position="421"/>
    </location>
</feature>
<feature type="compositionally biased region" description="Low complexity" evidence="7">
    <location>
        <begin position="443"/>
        <end position="468"/>
    </location>
</feature>
<dbReference type="GO" id="GO:0016413">
    <property type="term" value="F:O-acetyltransferase activity"/>
    <property type="evidence" value="ECO:0007669"/>
    <property type="project" value="InterPro"/>
</dbReference>
<evidence type="ECO:0000256" key="5">
    <source>
        <dbReference type="ARBA" id="ARBA00022989"/>
    </source>
</evidence>
<proteinExistence type="inferred from homology"/>
<dbReference type="PANTHER" id="PTHR32285:SF229">
    <property type="entry name" value="PROTEIN TRICHOME BIREFRINGENCE-LIKE 20"/>
    <property type="match status" value="1"/>
</dbReference>
<feature type="domain" description="Trichome birefringence-like N-terminal" evidence="10">
    <location>
        <begin position="139"/>
        <end position="190"/>
    </location>
</feature>
<feature type="domain" description="Trichome birefringence-like N-terminal" evidence="10">
    <location>
        <begin position="530"/>
        <end position="581"/>
    </location>
</feature>
<dbReference type="Pfam" id="PF13839">
    <property type="entry name" value="PC-Esterase"/>
    <property type="match status" value="2"/>
</dbReference>
<evidence type="ECO:0000259" key="9">
    <source>
        <dbReference type="Pfam" id="PF13839"/>
    </source>
</evidence>
<feature type="compositionally biased region" description="Low complexity" evidence="7">
    <location>
        <begin position="48"/>
        <end position="77"/>
    </location>
</feature>
<evidence type="ECO:0008006" key="13">
    <source>
        <dbReference type="Google" id="ProtNLM"/>
    </source>
</evidence>
<comment type="subcellular location">
    <subcellularLocation>
        <location evidence="1">Membrane</location>
        <topology evidence="1">Single-pass membrane protein</topology>
    </subcellularLocation>
</comment>
<dbReference type="OrthoDB" id="630188at2759"/>
<feature type="region of interest" description="Disordered" evidence="7">
    <location>
        <begin position="443"/>
        <end position="483"/>
    </location>
</feature>
<name>A0A8X7P7Q5_BRACI</name>
<dbReference type="InterPro" id="IPR026057">
    <property type="entry name" value="TBL_C"/>
</dbReference>
<feature type="domain" description="Trichome birefringence-like C-terminal" evidence="9">
    <location>
        <begin position="191"/>
        <end position="369"/>
    </location>
</feature>
<evidence type="ECO:0000256" key="1">
    <source>
        <dbReference type="ARBA" id="ARBA00004167"/>
    </source>
</evidence>
<gene>
    <name evidence="11" type="ORF">Bca52824_085171</name>
</gene>
<evidence type="ECO:0000256" key="3">
    <source>
        <dbReference type="ARBA" id="ARBA00022692"/>
    </source>
</evidence>
<evidence type="ECO:0000256" key="8">
    <source>
        <dbReference type="SAM" id="Phobius"/>
    </source>
</evidence>
<evidence type="ECO:0000313" key="11">
    <source>
        <dbReference type="EMBL" id="KAG2245543.1"/>
    </source>
</evidence>
<organism evidence="11 12">
    <name type="scientific">Brassica carinata</name>
    <name type="common">Ethiopian mustard</name>
    <name type="synonym">Abyssinian cabbage</name>
    <dbReference type="NCBI Taxonomy" id="52824"/>
    <lineage>
        <taxon>Eukaryota</taxon>
        <taxon>Viridiplantae</taxon>
        <taxon>Streptophyta</taxon>
        <taxon>Embryophyta</taxon>
        <taxon>Tracheophyta</taxon>
        <taxon>Spermatophyta</taxon>
        <taxon>Magnoliopsida</taxon>
        <taxon>eudicotyledons</taxon>
        <taxon>Gunneridae</taxon>
        <taxon>Pentapetalae</taxon>
        <taxon>rosids</taxon>
        <taxon>malvids</taxon>
        <taxon>Brassicales</taxon>
        <taxon>Brassicaceae</taxon>
        <taxon>Brassiceae</taxon>
        <taxon>Brassica</taxon>
    </lineage>
</organism>
<feature type="domain" description="Trichome birefringence-like C-terminal" evidence="9">
    <location>
        <begin position="582"/>
        <end position="810"/>
    </location>
</feature>
<dbReference type="AlphaFoldDB" id="A0A8X7P7Q5"/>
<dbReference type="InterPro" id="IPR029962">
    <property type="entry name" value="TBL"/>
</dbReference>
<dbReference type="PANTHER" id="PTHR32285">
    <property type="entry name" value="PROTEIN TRICHOME BIREFRINGENCE-LIKE 9-RELATED"/>
    <property type="match status" value="1"/>
</dbReference>
<reference evidence="11 12" key="1">
    <citation type="submission" date="2020-02" db="EMBL/GenBank/DDBJ databases">
        <authorList>
            <person name="Ma Q."/>
            <person name="Huang Y."/>
            <person name="Song X."/>
            <person name="Pei D."/>
        </authorList>
    </citation>
    <scope>NUCLEOTIDE SEQUENCE [LARGE SCALE GENOMIC DNA]</scope>
    <source>
        <strain evidence="11">Sxm20200214</strain>
        <tissue evidence="11">Leaf</tissue>
    </source>
</reference>
<evidence type="ECO:0000256" key="2">
    <source>
        <dbReference type="ARBA" id="ARBA00007727"/>
    </source>
</evidence>
<dbReference type="EMBL" id="JAAMPC010000017">
    <property type="protein sequence ID" value="KAG2245543.1"/>
    <property type="molecule type" value="Genomic_DNA"/>
</dbReference>
<sequence>MEFPVTKLRIGLVLFPLILLTIAPIMYLLIGYPLNYSSSSSIYKHLSTSSSEKPIPSPSSTYNHSSSPSVPLIASSSSDHDETLSSQPLFDDNDYDDTYHALKPLSPLRNDISISSSNVDHQKTVKKEYRRKRRKGKICDLFTGEWVPNPEAPYYTNTTCWAIHEHQNCMKYGRPDLGFLKWRWKPKECDLPLFDPFEFLEIVRGKSMAFVGDSVNRNHVQSLICLLSRVEEPEDDSRQQDFDFNFQRWKYKTYNFTIATFWTTHLVRSEENGPAGPNSFYNLYLDEPDPSWASQVAEFDYIIISSGQWFFRPLFLYDKQKMIGCLYCYIPGVRNVGAHFAYRRALRTTFKTIIGLDNFKGEVLPSTFSIFIPNHLFIILFQKWLVFGDKEMEFPVTKLRIGLVLFPLILLTIAPIMYLLIGYPLNYSSSSSIYKHLSTSSSEKPIPSPSSTYNHSSSPSVPLIASSSSDHDETLSSQPLFDDNDYDDTYHALKPLSPLRNDISISSSNVDHQKTVKKEYRRKRRKGKICDLFTGEWVPNPEAPYYTNTTCWAIHEHQNCMKYGRPDLGFLKWRWKPKECDLPLFDPFEFLEIVRGKSMAFVGDSVNRNHVQSLICLLSRVEEPEDDSRQQDFDFNFQRWKYKTYNFTIATFWTTHLVRSEENGPAGPNSFYNLYLDEPDPSWASQVAEFDYIIISSGQWFFRPLFLYDKQKMIGCLYCYIPGVRNVGAHFAYRRALRTTFKTIIGLDNFKGEVFLRTFAPSHFEKGEWDKGGNCLRTRPFRSNETELEGMNLETHTIQLDEFHIAKRDKNKSPIDSWNDFLLEMLKIET</sequence>
<evidence type="ECO:0000256" key="4">
    <source>
        <dbReference type="ARBA" id="ARBA00022968"/>
    </source>
</evidence>
<comment type="similarity">
    <text evidence="2">Belongs to the PC-esterase family. TBL subfamily.</text>
</comment>
<keyword evidence="3 8" id="KW-0812">Transmembrane</keyword>
<keyword evidence="12" id="KW-1185">Reference proteome</keyword>
<feature type="transmembrane region" description="Helical" evidence="8">
    <location>
        <begin position="368"/>
        <end position="387"/>
    </location>
</feature>
<feature type="region of interest" description="Disordered" evidence="7">
    <location>
        <begin position="48"/>
        <end position="92"/>
    </location>
</feature>
<dbReference type="GO" id="GO:0005794">
    <property type="term" value="C:Golgi apparatus"/>
    <property type="evidence" value="ECO:0007669"/>
    <property type="project" value="TreeGrafter"/>
</dbReference>
<feature type="transmembrane region" description="Helical" evidence="8">
    <location>
        <begin position="12"/>
        <end position="34"/>
    </location>
</feature>
<keyword evidence="4" id="KW-0735">Signal-anchor</keyword>
<evidence type="ECO:0000259" key="10">
    <source>
        <dbReference type="Pfam" id="PF14416"/>
    </source>
</evidence>
<evidence type="ECO:0000313" key="12">
    <source>
        <dbReference type="Proteomes" id="UP000886595"/>
    </source>
</evidence>
<dbReference type="InterPro" id="IPR025846">
    <property type="entry name" value="TBL_N"/>
</dbReference>
<comment type="caution">
    <text evidence="11">The sequence shown here is derived from an EMBL/GenBank/DDBJ whole genome shotgun (WGS) entry which is preliminary data.</text>
</comment>
<evidence type="ECO:0000256" key="6">
    <source>
        <dbReference type="ARBA" id="ARBA00023136"/>
    </source>
</evidence>
<dbReference type="GO" id="GO:0016020">
    <property type="term" value="C:membrane"/>
    <property type="evidence" value="ECO:0007669"/>
    <property type="project" value="UniProtKB-SubCell"/>
</dbReference>
<evidence type="ECO:0000256" key="7">
    <source>
        <dbReference type="SAM" id="MobiDB-lite"/>
    </source>
</evidence>
<accession>A0A8X7P7Q5</accession>